<protein>
    <submittedName>
        <fullName evidence="1">Uncharacterized protein</fullName>
    </submittedName>
</protein>
<name>A0AAV7DPZ6_ARIFI</name>
<gene>
    <name evidence="1" type="ORF">H6P81_021414</name>
</gene>
<reference evidence="1 2" key="1">
    <citation type="submission" date="2021-07" db="EMBL/GenBank/DDBJ databases">
        <title>The Aristolochia fimbriata genome: insights into angiosperm evolution, floral development and chemical biosynthesis.</title>
        <authorList>
            <person name="Jiao Y."/>
        </authorList>
    </citation>
    <scope>NUCLEOTIDE SEQUENCE [LARGE SCALE GENOMIC DNA]</scope>
    <source>
        <strain evidence="1">IBCAS-2021</strain>
        <tissue evidence="1">Leaf</tissue>
    </source>
</reference>
<organism evidence="1 2">
    <name type="scientific">Aristolochia fimbriata</name>
    <name type="common">White veined hardy Dutchman's pipe vine</name>
    <dbReference type="NCBI Taxonomy" id="158543"/>
    <lineage>
        <taxon>Eukaryota</taxon>
        <taxon>Viridiplantae</taxon>
        <taxon>Streptophyta</taxon>
        <taxon>Embryophyta</taxon>
        <taxon>Tracheophyta</taxon>
        <taxon>Spermatophyta</taxon>
        <taxon>Magnoliopsida</taxon>
        <taxon>Magnoliidae</taxon>
        <taxon>Piperales</taxon>
        <taxon>Aristolochiaceae</taxon>
        <taxon>Aristolochia</taxon>
    </lineage>
</organism>
<proteinExistence type="predicted"/>
<evidence type="ECO:0000313" key="2">
    <source>
        <dbReference type="Proteomes" id="UP000825729"/>
    </source>
</evidence>
<dbReference type="Proteomes" id="UP000825729">
    <property type="component" value="Unassembled WGS sequence"/>
</dbReference>
<comment type="caution">
    <text evidence="1">The sequence shown here is derived from an EMBL/GenBank/DDBJ whole genome shotgun (WGS) entry which is preliminary data.</text>
</comment>
<dbReference type="EMBL" id="JAINDJ010000042">
    <property type="protein sequence ID" value="KAG9438638.1"/>
    <property type="molecule type" value="Genomic_DNA"/>
</dbReference>
<accession>A0AAV7DPZ6</accession>
<sequence length="122" mass="13348">MAFSSSRAQGKAQVARATLLPNSSFLIFHALCGTVRCPSPDLDLPVRRLWRLCCFAMRAGHRACGRGACEWRGAIRRQRLLSPLRLSLSRPGVLGTPGRRSVHGPMCECGSPMDLVGFAKRV</sequence>
<dbReference type="AlphaFoldDB" id="A0AAV7DPZ6"/>
<evidence type="ECO:0000313" key="1">
    <source>
        <dbReference type="EMBL" id="KAG9438638.1"/>
    </source>
</evidence>
<keyword evidence="2" id="KW-1185">Reference proteome</keyword>